<feature type="signal peptide" evidence="1">
    <location>
        <begin position="1"/>
        <end position="22"/>
    </location>
</feature>
<sequence>MITRRSILIMSLGTILSGGSLAQDLVLADDDFPAPLAFKVAPLTGGSDTETLALMATYGESENETKFVIEIQAPDEKEGSGPISISRGAFRHVPGSRPTRFFEQLAKALTAQAPSLSNVKLETLPFSIAFLGAATARLPGGGFGGGPGDWYATKLFLDQDQAEVFFNFNLVSGEAEFSIKDEDYGNTVLSELSKVIW</sequence>
<accession>A0AA87Q294</accession>
<comment type="caution">
    <text evidence="2">The sequence shown here is derived from an EMBL/GenBank/DDBJ whole genome shotgun (WGS) entry which is preliminary data.</text>
</comment>
<gene>
    <name evidence="2" type="ORF">RRH01S_01_07250</name>
</gene>
<reference evidence="2 3" key="1">
    <citation type="submission" date="2014-05" db="EMBL/GenBank/DDBJ databases">
        <title>Whole genome shotgun sequence of Rhizobium rhizogenes NBRC 13257.</title>
        <authorList>
            <person name="Katano-Makiyama Y."/>
            <person name="Hosoyama A."/>
            <person name="Hashimoto M."/>
            <person name="Hosoyama Y."/>
            <person name="Noguchi M."/>
            <person name="Tsuchikane K."/>
            <person name="Kimura A."/>
            <person name="Ohji S."/>
            <person name="Ichikawa N."/>
            <person name="Yamazoe A."/>
            <person name="Fujita N."/>
        </authorList>
    </citation>
    <scope>NUCLEOTIDE SEQUENCE [LARGE SCALE GENOMIC DNA]</scope>
    <source>
        <strain evidence="2 3">NBRC 13257</strain>
    </source>
</reference>
<evidence type="ECO:0000313" key="2">
    <source>
        <dbReference type="EMBL" id="GAJ91251.1"/>
    </source>
</evidence>
<keyword evidence="1" id="KW-0732">Signal</keyword>
<dbReference type="Proteomes" id="UP000026941">
    <property type="component" value="Unassembled WGS sequence"/>
</dbReference>
<organism evidence="2 3">
    <name type="scientific">Rhizobium rhizogenes NBRC 13257</name>
    <dbReference type="NCBI Taxonomy" id="1220581"/>
    <lineage>
        <taxon>Bacteria</taxon>
        <taxon>Pseudomonadati</taxon>
        <taxon>Pseudomonadota</taxon>
        <taxon>Alphaproteobacteria</taxon>
        <taxon>Hyphomicrobiales</taxon>
        <taxon>Rhizobiaceae</taxon>
        <taxon>Rhizobium/Agrobacterium group</taxon>
        <taxon>Rhizobium</taxon>
    </lineage>
</organism>
<dbReference type="EMBL" id="BAYX01000001">
    <property type="protein sequence ID" value="GAJ91251.1"/>
    <property type="molecule type" value="Genomic_DNA"/>
</dbReference>
<evidence type="ECO:0000313" key="3">
    <source>
        <dbReference type="Proteomes" id="UP000026941"/>
    </source>
</evidence>
<evidence type="ECO:0000256" key="1">
    <source>
        <dbReference type="SAM" id="SignalP"/>
    </source>
</evidence>
<name>A0AA87Q294_RHIRH</name>
<feature type="chain" id="PRO_5041658974" evidence="1">
    <location>
        <begin position="23"/>
        <end position="197"/>
    </location>
</feature>
<dbReference type="AlphaFoldDB" id="A0AA87Q294"/>
<protein>
    <submittedName>
        <fullName evidence="2">Uncharacterized protein</fullName>
    </submittedName>
</protein>
<proteinExistence type="predicted"/>